<dbReference type="AlphaFoldDB" id="A0A1I8AIC7"/>
<reference evidence="2" key="1">
    <citation type="submission" date="2016-11" db="UniProtKB">
        <authorList>
            <consortium name="WormBaseParasite"/>
        </authorList>
    </citation>
    <scope>IDENTIFICATION</scope>
</reference>
<protein>
    <submittedName>
        <fullName evidence="2">Secreted protein</fullName>
    </submittedName>
</protein>
<proteinExistence type="predicted"/>
<evidence type="ECO:0000313" key="2">
    <source>
        <dbReference type="WBParaSite" id="L893_g6089.t1"/>
    </source>
</evidence>
<evidence type="ECO:0000313" key="1">
    <source>
        <dbReference type="Proteomes" id="UP000095287"/>
    </source>
</evidence>
<sequence length="109" mass="12191">MTGPFFCVLYASFRVSSSCHYLGICLVSDSLCPFLSFLKRCPEASNTHFHPTLTLKIKEIFLAAFPFSQFVTSPSKELGTLLLDDSTCSAAKFKCYRSQKHSVHVRSIT</sequence>
<organism evidence="1 2">
    <name type="scientific">Steinernema glaseri</name>
    <dbReference type="NCBI Taxonomy" id="37863"/>
    <lineage>
        <taxon>Eukaryota</taxon>
        <taxon>Metazoa</taxon>
        <taxon>Ecdysozoa</taxon>
        <taxon>Nematoda</taxon>
        <taxon>Chromadorea</taxon>
        <taxon>Rhabditida</taxon>
        <taxon>Tylenchina</taxon>
        <taxon>Panagrolaimomorpha</taxon>
        <taxon>Strongyloidoidea</taxon>
        <taxon>Steinernematidae</taxon>
        <taxon>Steinernema</taxon>
    </lineage>
</organism>
<accession>A0A1I8AIC7</accession>
<dbReference type="Proteomes" id="UP000095287">
    <property type="component" value="Unplaced"/>
</dbReference>
<name>A0A1I8AIC7_9BILA</name>
<keyword evidence="1" id="KW-1185">Reference proteome</keyword>
<dbReference type="WBParaSite" id="L893_g6089.t1">
    <property type="protein sequence ID" value="L893_g6089.t1"/>
    <property type="gene ID" value="L893_g6089"/>
</dbReference>